<keyword evidence="4" id="KW-1185">Reference proteome</keyword>
<dbReference type="RefSeq" id="WP_120060704.1">
    <property type="nucleotide sequence ID" value="NZ_QYRP01000002.1"/>
</dbReference>
<feature type="domain" description="Mce/MlaD" evidence="2">
    <location>
        <begin position="45"/>
        <end position="120"/>
    </location>
</feature>
<proteinExistence type="predicted"/>
<evidence type="ECO:0000259" key="2">
    <source>
        <dbReference type="Pfam" id="PF02470"/>
    </source>
</evidence>
<evidence type="ECO:0000256" key="1">
    <source>
        <dbReference type="SAM" id="MobiDB-lite"/>
    </source>
</evidence>
<gene>
    <name evidence="3" type="ORF">D4739_11250</name>
</gene>
<dbReference type="InterPro" id="IPR003399">
    <property type="entry name" value="Mce/MlaD"/>
</dbReference>
<comment type="caution">
    <text evidence="3">The sequence shown here is derived from an EMBL/GenBank/DDBJ whole genome shotgun (WGS) entry which is preliminary data.</text>
</comment>
<dbReference type="InterPro" id="IPR052336">
    <property type="entry name" value="MlaD_Phospholipid_Transporter"/>
</dbReference>
<dbReference type="PANTHER" id="PTHR33371">
    <property type="entry name" value="INTERMEMBRANE PHOSPHOLIPID TRANSPORT SYSTEM BINDING PROTEIN MLAD-RELATED"/>
    <property type="match status" value="1"/>
</dbReference>
<dbReference type="EMBL" id="QYRP01000002">
    <property type="protein sequence ID" value="RJS46733.1"/>
    <property type="molecule type" value="Genomic_DNA"/>
</dbReference>
<evidence type="ECO:0000313" key="4">
    <source>
        <dbReference type="Proteomes" id="UP000276542"/>
    </source>
</evidence>
<feature type="region of interest" description="Disordered" evidence="1">
    <location>
        <begin position="396"/>
        <end position="433"/>
    </location>
</feature>
<reference evidence="4" key="1">
    <citation type="submission" date="2018-09" db="EMBL/GenBank/DDBJ databases">
        <authorList>
            <person name="Zhu H."/>
        </authorList>
    </citation>
    <scope>NUCLEOTIDE SEQUENCE [LARGE SCALE GENOMIC DNA]</scope>
    <source>
        <strain evidence="4">K1W22B-1</strain>
    </source>
</reference>
<name>A0A3A5H7V4_9ACTN</name>
<dbReference type="Pfam" id="PF02470">
    <property type="entry name" value="MlaD"/>
    <property type="match status" value="1"/>
</dbReference>
<organism evidence="3 4">
    <name type="scientific">Nocardioides cavernaquae</name>
    <dbReference type="NCBI Taxonomy" id="2321396"/>
    <lineage>
        <taxon>Bacteria</taxon>
        <taxon>Bacillati</taxon>
        <taxon>Actinomycetota</taxon>
        <taxon>Actinomycetes</taxon>
        <taxon>Propionibacteriales</taxon>
        <taxon>Nocardioidaceae</taxon>
        <taxon>Nocardioides</taxon>
    </lineage>
</organism>
<accession>A0A3A5H7V4</accession>
<dbReference type="AlphaFoldDB" id="A0A3A5H7V4"/>
<feature type="compositionally biased region" description="Polar residues" evidence="1">
    <location>
        <begin position="400"/>
        <end position="409"/>
    </location>
</feature>
<sequence length="433" mass="46077">MSIKVTPEFRARALAFKAGMVVLVLVSALLFVTFKAQTGMPFAKTTEVQALVSDVHSLRANDAVRQNSRRIGRVSEVDYQDGAALVTMVLDGEVKVYRDAHAAVWDLSALATKFVELNPGTPEAGALGATPIPASQTEPSADLYELLDVLDPKTRAAATSMLREVGGGVAGHAEDLHAFLETSPDLLADLGTVSHALASPEADLPELLEDVDALSSRFRGRERELQQLVAQSATTLTSLRVDAGEPLRQTLHRLPDTLAHTERAMSRLQTPLANTAQAMRALEPGAVALGHSEKDLRGFLRDSVPVARKVAPVAHLATPALERLTQMMSAARALAPRVQEAIAYLRVPLSVLAPYAPEMASLFLRGRSFVSQGPEPGVRYARLGVTPGVNTLTGGLIASGDQSLPQNQYPKPGEAENDRAKGLLPPGLPLGGN</sequence>
<dbReference type="Proteomes" id="UP000276542">
    <property type="component" value="Unassembled WGS sequence"/>
</dbReference>
<dbReference type="OrthoDB" id="5241393at2"/>
<evidence type="ECO:0000313" key="3">
    <source>
        <dbReference type="EMBL" id="RJS46733.1"/>
    </source>
</evidence>
<protein>
    <submittedName>
        <fullName evidence="3">MCE family protein</fullName>
    </submittedName>
</protein>
<dbReference type="PANTHER" id="PTHR33371:SF4">
    <property type="entry name" value="INTERMEMBRANE PHOSPHOLIPID TRANSPORT SYSTEM BINDING PROTEIN MLAD"/>
    <property type="match status" value="1"/>
</dbReference>